<reference evidence="3" key="1">
    <citation type="submission" date="2023-03" db="EMBL/GenBank/DDBJ databases">
        <authorList>
            <person name="Steffen K."/>
            <person name="Cardenas P."/>
        </authorList>
    </citation>
    <scope>NUCLEOTIDE SEQUENCE</scope>
</reference>
<dbReference type="GO" id="GO:0030317">
    <property type="term" value="P:flagellated sperm motility"/>
    <property type="evidence" value="ECO:0007669"/>
    <property type="project" value="TreeGrafter"/>
</dbReference>
<dbReference type="Pfam" id="PF25805">
    <property type="entry name" value="IQUB"/>
    <property type="match status" value="1"/>
</dbReference>
<dbReference type="PANTHER" id="PTHR21074:SF0">
    <property type="entry name" value="IQ AND UBIQUITIN-LIKE DOMAIN-CONTAINING PROTEIN"/>
    <property type="match status" value="1"/>
</dbReference>
<comment type="caution">
    <text evidence="3">The sequence shown here is derived from an EMBL/GenBank/DDBJ whole genome shotgun (WGS) entry which is preliminary data.</text>
</comment>
<dbReference type="GO" id="GO:0001669">
    <property type="term" value="C:acrosomal vesicle"/>
    <property type="evidence" value="ECO:0007669"/>
    <property type="project" value="TreeGrafter"/>
</dbReference>
<evidence type="ECO:0000259" key="2">
    <source>
        <dbReference type="Pfam" id="PF25805"/>
    </source>
</evidence>
<evidence type="ECO:0000313" key="3">
    <source>
        <dbReference type="EMBL" id="CAI8049365.1"/>
    </source>
</evidence>
<organism evidence="3 4">
    <name type="scientific">Geodia barretti</name>
    <name type="common">Barrett's horny sponge</name>
    <dbReference type="NCBI Taxonomy" id="519541"/>
    <lineage>
        <taxon>Eukaryota</taxon>
        <taxon>Metazoa</taxon>
        <taxon>Porifera</taxon>
        <taxon>Demospongiae</taxon>
        <taxon>Heteroscleromorpha</taxon>
        <taxon>Tetractinellida</taxon>
        <taxon>Astrophorina</taxon>
        <taxon>Geodiidae</taxon>
        <taxon>Geodia</taxon>
    </lineage>
</organism>
<dbReference type="InterPro" id="IPR037695">
    <property type="entry name" value="IQUB"/>
</dbReference>
<keyword evidence="4" id="KW-1185">Reference proteome</keyword>
<dbReference type="EMBL" id="CASHTH010003786">
    <property type="protein sequence ID" value="CAI8049365.1"/>
    <property type="molecule type" value="Genomic_DNA"/>
</dbReference>
<dbReference type="InterPro" id="IPR057887">
    <property type="entry name" value="IQUB_helical"/>
</dbReference>
<protein>
    <submittedName>
        <fullName evidence="3">IQ and ubiquitin-like domain-containing protein</fullName>
    </submittedName>
</protein>
<dbReference type="GO" id="GO:0060271">
    <property type="term" value="P:cilium assembly"/>
    <property type="evidence" value="ECO:0007669"/>
    <property type="project" value="TreeGrafter"/>
</dbReference>
<feature type="region of interest" description="Disordered" evidence="1">
    <location>
        <begin position="396"/>
        <end position="415"/>
    </location>
</feature>
<feature type="non-terminal residue" evidence="3">
    <location>
        <position position="1"/>
    </location>
</feature>
<name>A0AA35TJB9_GEOBA</name>
<feature type="domain" description="IQ motif and ubiquitin-like" evidence="2">
    <location>
        <begin position="73"/>
        <end position="209"/>
    </location>
</feature>
<evidence type="ECO:0000256" key="1">
    <source>
        <dbReference type="SAM" id="MobiDB-lite"/>
    </source>
</evidence>
<dbReference type="GO" id="GO:0031514">
    <property type="term" value="C:motile cilium"/>
    <property type="evidence" value="ECO:0007669"/>
    <property type="project" value="TreeGrafter"/>
</dbReference>
<accession>A0AA35TJB9</accession>
<dbReference type="AlphaFoldDB" id="A0AA35TJB9"/>
<sequence length="415" mass="47216">GVSLERCPHFRGVLRDYIYLYVSPTVWRREELERINSTTVGPERKAALCALLEREAELIAGISQHRTVAGTAAQEKAVERFLDATAAPKRWIAYDGNTTEMATPYTLRAAQLRDLYQSLTSLALSADERLDVLLTLKCTVKEHDCGLTRELVSLIDREADLLVRDLRPQAMAGLRKRIATLFFQYCRTPLFNPEAAKHIRVPQDPTSLRSNVYYCRSCCQYLPSTDFELSTNSRVVGHCRRCDDLDNEARSRDDLTIYRAMLRQLHKTEEARKDGSHVIFLIQECDIRYLVETIWRGQSALSGESDLAELRLVRWEVGSPWTPWNSVLLTREEAQAHTRVHSVSESYGAEFVAKVYQKHVLAKTYFSRVAEMVESMRSKVADLPLPRPPEHVITARSPKISAHPSSQQAPTVIQS</sequence>
<gene>
    <name evidence="3" type="ORF">GBAR_LOCUS27193</name>
</gene>
<proteinExistence type="predicted"/>
<dbReference type="PANTHER" id="PTHR21074">
    <property type="entry name" value="IQ AND UBIQUITIN-LIKE DOMAIN-CONTAINING PROTEIN"/>
    <property type="match status" value="1"/>
</dbReference>
<dbReference type="Proteomes" id="UP001174909">
    <property type="component" value="Unassembled WGS sequence"/>
</dbReference>
<feature type="compositionally biased region" description="Polar residues" evidence="1">
    <location>
        <begin position="403"/>
        <end position="415"/>
    </location>
</feature>
<evidence type="ECO:0000313" key="4">
    <source>
        <dbReference type="Proteomes" id="UP001174909"/>
    </source>
</evidence>